<feature type="signal peptide" evidence="1">
    <location>
        <begin position="1"/>
        <end position="32"/>
    </location>
</feature>
<dbReference type="InterPro" id="IPR010642">
    <property type="entry name" value="Invasion_prot_B"/>
</dbReference>
<evidence type="ECO:0000313" key="2">
    <source>
        <dbReference type="EMBL" id="MDO6964131.1"/>
    </source>
</evidence>
<feature type="chain" id="PRO_5045055298" evidence="1">
    <location>
        <begin position="33"/>
        <end position="211"/>
    </location>
</feature>
<organism evidence="2 3">
    <name type="scientific">Rhizobium alvei</name>
    <dbReference type="NCBI Taxonomy" id="1132659"/>
    <lineage>
        <taxon>Bacteria</taxon>
        <taxon>Pseudomonadati</taxon>
        <taxon>Pseudomonadota</taxon>
        <taxon>Alphaproteobacteria</taxon>
        <taxon>Hyphomicrobiales</taxon>
        <taxon>Rhizobiaceae</taxon>
        <taxon>Rhizobium/Agrobacterium group</taxon>
        <taxon>Rhizobium</taxon>
    </lineage>
</organism>
<comment type="caution">
    <text evidence="2">The sequence shown here is derived from an EMBL/GenBank/DDBJ whole genome shotgun (WGS) entry which is preliminary data.</text>
</comment>
<keyword evidence="3" id="KW-1185">Reference proteome</keyword>
<keyword evidence="1" id="KW-0732">Signal</keyword>
<evidence type="ECO:0000313" key="3">
    <source>
        <dbReference type="Proteomes" id="UP001174932"/>
    </source>
</evidence>
<dbReference type="Proteomes" id="UP001174932">
    <property type="component" value="Unassembled WGS sequence"/>
</dbReference>
<accession>A0ABT8YKT9</accession>
<protein>
    <submittedName>
        <fullName evidence="2">Invasion associated locus B family protein</fullName>
    </submittedName>
</protein>
<dbReference type="Gene3D" id="2.60.40.1880">
    <property type="entry name" value="Invasion associated locus B (IalB) protein"/>
    <property type="match status" value="1"/>
</dbReference>
<dbReference type="InterPro" id="IPR038696">
    <property type="entry name" value="IalB_sf"/>
</dbReference>
<reference evidence="2" key="2">
    <citation type="submission" date="2023-07" db="EMBL/GenBank/DDBJ databases">
        <authorList>
            <person name="Shen H."/>
        </authorList>
    </citation>
    <scope>NUCLEOTIDE SEQUENCE</scope>
    <source>
        <strain evidence="2">TNR-22</strain>
    </source>
</reference>
<dbReference type="Pfam" id="PF06776">
    <property type="entry name" value="IalB"/>
    <property type="match status" value="1"/>
</dbReference>
<dbReference type="RefSeq" id="WP_304376040.1">
    <property type="nucleotide sequence ID" value="NZ_JAUOZU010000006.1"/>
</dbReference>
<evidence type="ECO:0000256" key="1">
    <source>
        <dbReference type="SAM" id="SignalP"/>
    </source>
</evidence>
<dbReference type="EMBL" id="JAUOZU010000006">
    <property type="protein sequence ID" value="MDO6964131.1"/>
    <property type="molecule type" value="Genomic_DNA"/>
</dbReference>
<gene>
    <name evidence="2" type="ORF">Q4481_09195</name>
</gene>
<reference evidence="2" key="1">
    <citation type="journal article" date="2015" name="Int. J. Syst. Evol. Microbiol.">
        <title>Rhizobium alvei sp. nov., isolated from a freshwater river.</title>
        <authorList>
            <person name="Sheu S.Y."/>
            <person name="Huang H.W."/>
            <person name="Young C.C."/>
            <person name="Chen W.M."/>
        </authorList>
    </citation>
    <scope>NUCLEOTIDE SEQUENCE</scope>
    <source>
        <strain evidence="2">TNR-22</strain>
    </source>
</reference>
<name>A0ABT8YKT9_9HYPH</name>
<sequence length="211" mass="22754">MSFEFKSAARTTLGALAVAAMAVAGAAAPAFAQNAPQGWFKVCDKDGENEVCSVRNIRTAETGGPQPQLITAVALITVTGKVNRKFMQVSVPTARLIPPGVLMQIDGSKGQKIDYGVCMPELCIAELPLTDGIIANLKKGNEVVFTSVNFQRMPNPIKFSLEGFTGTFDGKPIEKSAIEEQQRELQAKEQKIREMGLKKLQDAQDNAKNAQ</sequence>
<proteinExistence type="predicted"/>